<dbReference type="PANTHER" id="PTHR24276">
    <property type="entry name" value="POLYSERASE-RELATED"/>
    <property type="match status" value="1"/>
</dbReference>
<dbReference type="Gene3D" id="2.40.10.10">
    <property type="entry name" value="Trypsin-like serine proteases"/>
    <property type="match status" value="1"/>
</dbReference>
<feature type="non-terminal residue" evidence="6">
    <location>
        <position position="218"/>
    </location>
</feature>
<evidence type="ECO:0000256" key="4">
    <source>
        <dbReference type="ARBA" id="ARBA00023157"/>
    </source>
</evidence>
<feature type="domain" description="Peptidase S1" evidence="5">
    <location>
        <begin position="17"/>
        <end position="209"/>
    </location>
</feature>
<accession>A0A482W0T1</accession>
<evidence type="ECO:0000313" key="6">
    <source>
        <dbReference type="EMBL" id="RZC38258.1"/>
    </source>
</evidence>
<evidence type="ECO:0000256" key="1">
    <source>
        <dbReference type="ARBA" id="ARBA00022670"/>
    </source>
</evidence>
<dbReference type="GO" id="GO:0006508">
    <property type="term" value="P:proteolysis"/>
    <property type="evidence" value="ECO:0007669"/>
    <property type="project" value="UniProtKB-KW"/>
</dbReference>
<keyword evidence="1" id="KW-0645">Protease</keyword>
<evidence type="ECO:0000259" key="5">
    <source>
        <dbReference type="PROSITE" id="PS50240"/>
    </source>
</evidence>
<comment type="caution">
    <text evidence="6">The sequence shown here is derived from an EMBL/GenBank/DDBJ whole genome shotgun (WGS) entry which is preliminary data.</text>
</comment>
<organism evidence="6 7">
    <name type="scientific">Asbolus verrucosus</name>
    <name type="common">Desert ironclad beetle</name>
    <dbReference type="NCBI Taxonomy" id="1661398"/>
    <lineage>
        <taxon>Eukaryota</taxon>
        <taxon>Metazoa</taxon>
        <taxon>Ecdysozoa</taxon>
        <taxon>Arthropoda</taxon>
        <taxon>Hexapoda</taxon>
        <taxon>Insecta</taxon>
        <taxon>Pterygota</taxon>
        <taxon>Neoptera</taxon>
        <taxon>Endopterygota</taxon>
        <taxon>Coleoptera</taxon>
        <taxon>Polyphaga</taxon>
        <taxon>Cucujiformia</taxon>
        <taxon>Tenebrionidae</taxon>
        <taxon>Pimeliinae</taxon>
        <taxon>Asbolus</taxon>
    </lineage>
</organism>
<dbReference type="GO" id="GO:0004252">
    <property type="term" value="F:serine-type endopeptidase activity"/>
    <property type="evidence" value="ECO:0007669"/>
    <property type="project" value="InterPro"/>
</dbReference>
<keyword evidence="7" id="KW-1185">Reference proteome</keyword>
<feature type="non-terminal residue" evidence="6">
    <location>
        <position position="1"/>
    </location>
</feature>
<dbReference type="PROSITE" id="PS50240">
    <property type="entry name" value="TRYPSIN_DOM"/>
    <property type="match status" value="1"/>
</dbReference>
<name>A0A482W0T1_ASBVE</name>
<dbReference type="InterPro" id="IPR043504">
    <property type="entry name" value="Peptidase_S1_PA_chymotrypsin"/>
</dbReference>
<evidence type="ECO:0000313" key="7">
    <source>
        <dbReference type="Proteomes" id="UP000292052"/>
    </source>
</evidence>
<keyword evidence="2" id="KW-0378">Hydrolase</keyword>
<dbReference type="InterPro" id="IPR018114">
    <property type="entry name" value="TRYPSIN_HIS"/>
</dbReference>
<dbReference type="EMBL" id="QDEB01044912">
    <property type="protein sequence ID" value="RZC38258.1"/>
    <property type="molecule type" value="Genomic_DNA"/>
</dbReference>
<dbReference type="PROSITE" id="PS00134">
    <property type="entry name" value="TRYPSIN_HIS"/>
    <property type="match status" value="1"/>
</dbReference>
<dbReference type="CDD" id="cd00190">
    <property type="entry name" value="Tryp_SPc"/>
    <property type="match status" value="1"/>
</dbReference>
<dbReference type="SMART" id="SM00020">
    <property type="entry name" value="Tryp_SPc"/>
    <property type="match status" value="1"/>
</dbReference>
<keyword evidence="4" id="KW-1015">Disulfide bond</keyword>
<sequence>VIIRDASSDDKSISPKIIGGRIVVNQTEFSFMVSVRTKGRHICGGSIVDYRHVLTAAHCCFNNENKPLPPQMMSIAAGTLNIRYLDSFTVIKNAHEIIVHPRYQPENILNDIAIIRVHFFNNVSILIKLLKISGQFEKWNKHVSPISLANFIPASGNCTICGWGNTSRLNYQLLYVNVPIINEYRCKNYYKEITSKMICAGGNGRDSCQVTSAIHHET</sequence>
<dbReference type="SUPFAM" id="SSF50494">
    <property type="entry name" value="Trypsin-like serine proteases"/>
    <property type="match status" value="1"/>
</dbReference>
<dbReference type="Proteomes" id="UP000292052">
    <property type="component" value="Unassembled WGS sequence"/>
</dbReference>
<reference evidence="6 7" key="1">
    <citation type="submission" date="2017-03" db="EMBL/GenBank/DDBJ databases">
        <title>Genome of the blue death feigning beetle - Asbolus verrucosus.</title>
        <authorList>
            <person name="Rider S.D."/>
        </authorList>
    </citation>
    <scope>NUCLEOTIDE SEQUENCE [LARGE SCALE GENOMIC DNA]</scope>
    <source>
        <strain evidence="6">Butters</strain>
        <tissue evidence="6">Head and leg muscle</tissue>
    </source>
</reference>
<dbReference type="InterPro" id="IPR009003">
    <property type="entry name" value="Peptidase_S1_PA"/>
</dbReference>
<dbReference type="AlphaFoldDB" id="A0A482W0T1"/>
<evidence type="ECO:0000256" key="2">
    <source>
        <dbReference type="ARBA" id="ARBA00022801"/>
    </source>
</evidence>
<keyword evidence="3" id="KW-0720">Serine protease</keyword>
<dbReference type="STRING" id="1661398.A0A482W0T1"/>
<dbReference type="OrthoDB" id="10059102at2759"/>
<dbReference type="InterPro" id="IPR050430">
    <property type="entry name" value="Peptidase_S1"/>
</dbReference>
<evidence type="ECO:0000256" key="3">
    <source>
        <dbReference type="ARBA" id="ARBA00022825"/>
    </source>
</evidence>
<dbReference type="InterPro" id="IPR001254">
    <property type="entry name" value="Trypsin_dom"/>
</dbReference>
<dbReference type="PANTHER" id="PTHR24276:SF91">
    <property type="entry name" value="AT26814P-RELATED"/>
    <property type="match status" value="1"/>
</dbReference>
<dbReference type="FunFam" id="2.40.10.10:FF:000068">
    <property type="entry name" value="transmembrane protease serine 2"/>
    <property type="match status" value="1"/>
</dbReference>
<proteinExistence type="predicted"/>
<protein>
    <submittedName>
        <fullName evidence="6">Trypsin alpha-3-like</fullName>
    </submittedName>
</protein>
<gene>
    <name evidence="6" type="ORF">BDFB_008135</name>
</gene>
<dbReference type="Pfam" id="PF00089">
    <property type="entry name" value="Trypsin"/>
    <property type="match status" value="1"/>
</dbReference>